<feature type="transmembrane region" description="Helical" evidence="1">
    <location>
        <begin position="93"/>
        <end position="113"/>
    </location>
</feature>
<feature type="transmembrane region" description="Helical" evidence="1">
    <location>
        <begin position="125"/>
        <end position="143"/>
    </location>
</feature>
<dbReference type="AlphaFoldDB" id="A0A438I2D0"/>
<name>A0A438I2D0_VITVI</name>
<evidence type="ECO:0000256" key="1">
    <source>
        <dbReference type="SAM" id="Phobius"/>
    </source>
</evidence>
<dbReference type="EMBL" id="QGNW01000151">
    <property type="protein sequence ID" value="RVW90790.1"/>
    <property type="molecule type" value="Genomic_DNA"/>
</dbReference>
<feature type="transmembrane region" description="Helical" evidence="1">
    <location>
        <begin position="33"/>
        <end position="53"/>
    </location>
</feature>
<accession>A0A438I2D0</accession>
<keyword evidence="1" id="KW-0812">Transmembrane</keyword>
<keyword evidence="1" id="KW-0472">Membrane</keyword>
<dbReference type="Proteomes" id="UP000288805">
    <property type="component" value="Unassembled WGS sequence"/>
</dbReference>
<reference evidence="2 3" key="1">
    <citation type="journal article" date="2018" name="PLoS Genet.">
        <title>Population sequencing reveals clonal diversity and ancestral inbreeding in the grapevine cultivar Chardonnay.</title>
        <authorList>
            <person name="Roach M.J."/>
            <person name="Johnson D.L."/>
            <person name="Bohlmann J."/>
            <person name="van Vuuren H.J."/>
            <person name="Jones S.J."/>
            <person name="Pretorius I.S."/>
            <person name="Schmidt S.A."/>
            <person name="Borneman A.R."/>
        </authorList>
    </citation>
    <scope>NUCLEOTIDE SEQUENCE [LARGE SCALE GENOMIC DNA]</scope>
    <source>
        <strain evidence="3">cv. Chardonnay</strain>
        <tissue evidence="2">Leaf</tissue>
    </source>
</reference>
<organism evidence="2 3">
    <name type="scientific">Vitis vinifera</name>
    <name type="common">Grape</name>
    <dbReference type="NCBI Taxonomy" id="29760"/>
    <lineage>
        <taxon>Eukaryota</taxon>
        <taxon>Viridiplantae</taxon>
        <taxon>Streptophyta</taxon>
        <taxon>Embryophyta</taxon>
        <taxon>Tracheophyta</taxon>
        <taxon>Spermatophyta</taxon>
        <taxon>Magnoliopsida</taxon>
        <taxon>eudicotyledons</taxon>
        <taxon>Gunneridae</taxon>
        <taxon>Pentapetalae</taxon>
        <taxon>rosids</taxon>
        <taxon>Vitales</taxon>
        <taxon>Vitaceae</taxon>
        <taxon>Viteae</taxon>
        <taxon>Vitis</taxon>
    </lineage>
</organism>
<evidence type="ECO:0000313" key="2">
    <source>
        <dbReference type="EMBL" id="RVW90790.1"/>
    </source>
</evidence>
<proteinExistence type="predicted"/>
<protein>
    <submittedName>
        <fullName evidence="2">Lysine histidine transporter 1</fullName>
    </submittedName>
</protein>
<sequence>MADREEPWPTTVTSIALGRGAALRSAQVAESKIILNTVTVALTILNLCLFAVLEIVFVEGGEQIGGAPRFNRLLLCYNVVQCGWSKPASFPRALSASSLFMSSSAIVVGSTVNNKKKQFMKGKKLIMLFSLLALQLTAAVNIINHKCEISSHSWPWLQSSSTFQCLESFIKSCLSFESIAGVSEVDGWLRLVDSHDPQFLPSGAFDLPVTQLLPGQLRFIRVSTQMCSIHTQLRPTTGRVFTFFSTLGDVAFVYAGHNVVLEIQATIPSTPEKPSRDPCGKSVADNILITLE</sequence>
<evidence type="ECO:0000313" key="3">
    <source>
        <dbReference type="Proteomes" id="UP000288805"/>
    </source>
</evidence>
<keyword evidence="1" id="KW-1133">Transmembrane helix</keyword>
<comment type="caution">
    <text evidence="2">The sequence shown here is derived from an EMBL/GenBank/DDBJ whole genome shotgun (WGS) entry which is preliminary data.</text>
</comment>
<gene>
    <name evidence="2" type="primary">LHT1_13</name>
    <name evidence="2" type="ORF">CK203_028553</name>
</gene>